<protein>
    <submittedName>
        <fullName evidence="1">Uncharacterized protein</fullName>
    </submittedName>
</protein>
<accession>A0A2T0KF33</accession>
<dbReference type="RefSeq" id="WP_170153860.1">
    <property type="nucleotide sequence ID" value="NZ_BOMO01000035.1"/>
</dbReference>
<dbReference type="AlphaFoldDB" id="A0A2T0KF33"/>
<dbReference type="Proteomes" id="UP000239415">
    <property type="component" value="Unassembled WGS sequence"/>
</dbReference>
<proteinExistence type="predicted"/>
<comment type="caution">
    <text evidence="1">The sequence shown here is derived from an EMBL/GenBank/DDBJ whole genome shotgun (WGS) entry which is preliminary data.</text>
</comment>
<dbReference type="EMBL" id="PVMZ01000005">
    <property type="protein sequence ID" value="PRX21989.1"/>
    <property type="molecule type" value="Genomic_DNA"/>
</dbReference>
<evidence type="ECO:0000313" key="1">
    <source>
        <dbReference type="EMBL" id="PRX21989.1"/>
    </source>
</evidence>
<keyword evidence="2" id="KW-1185">Reference proteome</keyword>
<name>A0A2T0KF33_9ACTN</name>
<evidence type="ECO:0000313" key="2">
    <source>
        <dbReference type="Proteomes" id="UP000239415"/>
    </source>
</evidence>
<sequence>MEYRLCRYSKQGLHLGEPFTGAGTKSIHFLRTPRGWRMTAVAWDDDR</sequence>
<organism evidence="1 2">
    <name type="scientific">Actinoplanes italicus</name>
    <dbReference type="NCBI Taxonomy" id="113567"/>
    <lineage>
        <taxon>Bacteria</taxon>
        <taxon>Bacillati</taxon>
        <taxon>Actinomycetota</taxon>
        <taxon>Actinomycetes</taxon>
        <taxon>Micromonosporales</taxon>
        <taxon>Micromonosporaceae</taxon>
        <taxon>Actinoplanes</taxon>
    </lineage>
</organism>
<reference evidence="1 2" key="1">
    <citation type="submission" date="2018-03" db="EMBL/GenBank/DDBJ databases">
        <title>Genomic Encyclopedia of Archaeal and Bacterial Type Strains, Phase II (KMG-II): from individual species to whole genera.</title>
        <authorList>
            <person name="Goeker M."/>
        </authorList>
    </citation>
    <scope>NUCLEOTIDE SEQUENCE [LARGE SCALE GENOMIC DNA]</scope>
    <source>
        <strain evidence="1 2">DSM 43146</strain>
    </source>
</reference>
<gene>
    <name evidence="1" type="ORF">CLV67_105166</name>
</gene>